<dbReference type="PANTHER" id="PTHR16216:SF10">
    <property type="entry name" value="RNA POLYMERASE II ASSEMBLY FACTOR RTP1 C-TERMINAL DOMAIN-CONTAINING PROTEIN"/>
    <property type="match status" value="1"/>
</dbReference>
<sequence length="594" mass="62354">MCKPLLRRFDDVSEKCRDLAASCVLKLLRSCPDEALGLLPYVVPVLEERLRRKPAVVGGGAAGPAEPSEEVRLTLAQLFGFLVSQVGQAVCAYAGEVLAVLEAALGDAYHEVNLEACSCVHALVASLGMRLQPVSKQLVAGLLPLTTHKRYRVRVAALRALGPLMHQGAHEMILEMVGHRDPNMVPVAAFYGDPDLRVNFCGKLAADANAQVRLEFLRVVGDWMLRLPERVDHEGRLLPFLLAGMVDEGPQVSCEAARLLDQLGEQYEQEHEAEVKELLRYCPAEAAATEAAADGGITAVNSCTGLGALASAGGPGAAQQEWLPTALAAAPPRLGARLLVQGNAGRLLAPMCAELSSWQAGPRTRCVALLEAVLLLLGRKAEGHLQLLVPALTKAIRESTTRQQVESCCALLGRACSVPELLALLLPRVRDAGADACARADALLALAHVLRGSGAGDGGSAAEAAPIVLELLLDPEVGESDDKHLRASCLEAARQLIAACPPAVLAEHAPQLLVVALLSLASDRAGLVRQDATAAAAAEAEVAAMQAEEAEQLLRMLAGAVGATREGGGGGSGDGSVDRLLAQHREMVLRLVIS</sequence>
<gene>
    <name evidence="3" type="ORF">MNEG_2885</name>
</gene>
<dbReference type="EMBL" id="KK100561">
    <property type="protein sequence ID" value="KIZ05078.1"/>
    <property type="molecule type" value="Genomic_DNA"/>
</dbReference>
<dbReference type="InterPro" id="IPR016024">
    <property type="entry name" value="ARM-type_fold"/>
</dbReference>
<organism evidence="3 4">
    <name type="scientific">Monoraphidium neglectum</name>
    <dbReference type="NCBI Taxonomy" id="145388"/>
    <lineage>
        <taxon>Eukaryota</taxon>
        <taxon>Viridiplantae</taxon>
        <taxon>Chlorophyta</taxon>
        <taxon>core chlorophytes</taxon>
        <taxon>Chlorophyceae</taxon>
        <taxon>CS clade</taxon>
        <taxon>Sphaeropleales</taxon>
        <taxon>Selenastraceae</taxon>
        <taxon>Monoraphidium</taxon>
    </lineage>
</organism>
<evidence type="ECO:0000259" key="2">
    <source>
        <dbReference type="Pfam" id="PF25757"/>
    </source>
</evidence>
<evidence type="ECO:0000313" key="3">
    <source>
        <dbReference type="EMBL" id="KIZ05078.1"/>
    </source>
</evidence>
<dbReference type="PANTHER" id="PTHR16216">
    <property type="entry name" value="DYNEIN ASSEMBLY FACTOR 5, AXONEMAL"/>
    <property type="match status" value="1"/>
</dbReference>
<dbReference type="SUPFAM" id="SSF48371">
    <property type="entry name" value="ARM repeat"/>
    <property type="match status" value="1"/>
</dbReference>
<proteinExistence type="predicted"/>
<dbReference type="InterPro" id="IPR011989">
    <property type="entry name" value="ARM-like"/>
</dbReference>
<dbReference type="InterPro" id="IPR057978">
    <property type="entry name" value="TPR_DAAF5"/>
</dbReference>
<dbReference type="Gene3D" id="1.25.10.10">
    <property type="entry name" value="Leucine-rich Repeat Variant"/>
    <property type="match status" value="2"/>
</dbReference>
<dbReference type="AlphaFoldDB" id="A0A0D2K3P0"/>
<dbReference type="STRING" id="145388.A0A0D2K3P0"/>
<dbReference type="InterPro" id="IPR052623">
    <property type="entry name" value="DAAF5"/>
</dbReference>
<feature type="domain" description="Dynein axonemal assembly factor 5 TPR repeats" evidence="2">
    <location>
        <begin position="3"/>
        <end position="179"/>
    </location>
</feature>
<reference evidence="3 4" key="1">
    <citation type="journal article" date="2013" name="BMC Genomics">
        <title>Reconstruction of the lipid metabolism for the microalga Monoraphidium neglectum from its genome sequence reveals characteristics suitable for biofuel production.</title>
        <authorList>
            <person name="Bogen C."/>
            <person name="Al-Dilaimi A."/>
            <person name="Albersmeier A."/>
            <person name="Wichmann J."/>
            <person name="Grundmann M."/>
            <person name="Rupp O."/>
            <person name="Lauersen K.J."/>
            <person name="Blifernez-Klassen O."/>
            <person name="Kalinowski J."/>
            <person name="Goesmann A."/>
            <person name="Mussgnug J.H."/>
            <person name="Kruse O."/>
        </authorList>
    </citation>
    <scope>NUCLEOTIDE SEQUENCE [LARGE SCALE GENOMIC DNA]</scope>
    <source>
        <strain evidence="3 4">SAG 48.87</strain>
    </source>
</reference>
<feature type="domain" description="Dynein axonemal assembly factor 5 HEAT-repeat" evidence="1">
    <location>
        <begin position="332"/>
        <end position="514"/>
    </location>
</feature>
<accession>A0A0D2K3P0</accession>
<dbReference type="OrthoDB" id="413572at2759"/>
<evidence type="ECO:0000313" key="4">
    <source>
        <dbReference type="Proteomes" id="UP000054498"/>
    </source>
</evidence>
<dbReference type="RefSeq" id="XP_013904097.1">
    <property type="nucleotide sequence ID" value="XM_014048643.1"/>
</dbReference>
<dbReference type="Pfam" id="PF24573">
    <property type="entry name" value="HEAT_DAAF5"/>
    <property type="match status" value="1"/>
</dbReference>
<dbReference type="Pfam" id="PF25757">
    <property type="entry name" value="TPR_DNAAF5"/>
    <property type="match status" value="2"/>
</dbReference>
<dbReference type="Proteomes" id="UP000054498">
    <property type="component" value="Unassembled WGS sequence"/>
</dbReference>
<dbReference type="KEGG" id="mng:MNEG_2885"/>
<evidence type="ECO:0000259" key="1">
    <source>
        <dbReference type="Pfam" id="PF24573"/>
    </source>
</evidence>
<feature type="domain" description="Dynein axonemal assembly factor 5 TPR repeats" evidence="2">
    <location>
        <begin position="206"/>
        <end position="277"/>
    </location>
</feature>
<keyword evidence="4" id="KW-1185">Reference proteome</keyword>
<name>A0A0D2K3P0_9CHLO</name>
<dbReference type="InterPro" id="IPR056497">
    <property type="entry name" value="HEAT_DAAF5"/>
</dbReference>
<protein>
    <submittedName>
        <fullName evidence="3">Uncharacterized protein</fullName>
    </submittedName>
</protein>
<dbReference type="GeneID" id="25735763"/>